<dbReference type="AlphaFoldDB" id="A0A9N9T8Z2"/>
<keyword evidence="1" id="KW-0175">Coiled coil</keyword>
<proteinExistence type="predicted"/>
<feature type="compositionally biased region" description="Basic and acidic residues" evidence="2">
    <location>
        <begin position="474"/>
        <end position="488"/>
    </location>
</feature>
<feature type="compositionally biased region" description="Polar residues" evidence="2">
    <location>
        <begin position="489"/>
        <end position="516"/>
    </location>
</feature>
<feature type="region of interest" description="Disordered" evidence="2">
    <location>
        <begin position="1"/>
        <end position="27"/>
    </location>
</feature>
<feature type="compositionally biased region" description="Polar residues" evidence="2">
    <location>
        <begin position="1"/>
        <end position="12"/>
    </location>
</feature>
<feature type="compositionally biased region" description="Basic and acidic residues" evidence="2">
    <location>
        <begin position="523"/>
        <end position="533"/>
    </location>
</feature>
<evidence type="ECO:0000256" key="2">
    <source>
        <dbReference type="SAM" id="MobiDB-lite"/>
    </source>
</evidence>
<sequence>MEIESMRNTANIIETPEKSEKRKRDKEESMAASIKNMVQTIKSRMIALEELAQKTGNIRTDIRKEIRAIRSRTENLNLIVENFQFSPEKHKQKRLTENVQKVSIGTQTDEETIKNEIEEERKRRIENIKNKIEQENTFKEFEKVLEERWPEDLYKATEFTTENIEISKRKKDIAIIMDPRKDNRGLEFNVLEEKIPEMKVLTEDEMEEGTVESITIFTEIVSSRNKNEEKCKRVIYTLPIRAEKDFFKTEDIYNIAQKLKERIETDKDTEVVVTSTTIKDSTIIRKCMEKVFHNTKCKIYILGGEPEIEQKQETGKLIVKANGRSYAELVKDMKKNINIEQSGITIKGMKRTVKGDLFLEVVGKAETNKLKKEIVERTDNKDVIFKTAGVTLEITEVEAGLRCEQVESEIARNTGIRKEEIKVQALREIKRSGNQVRDPISATAQGEVKEGEESRLKEWLKQDITVRRSSIPRTPDKLKDRQGQHSEGETFSTPVGVLTQKNAGTSTTDSELQSNVVEIPDTSLKEGKAKEEQDWTAQKAKRKRKEEDSPTMGKQTPNKEDKWEEEIGKTLEKLVRQNRNLNELVSKNANTKRELKTAIGNLGYLISRIETQYNTRQTERKKAVGIEIGTQTEPIELSTMDKGTQANEEEMELEEAIDKARDYQDMEMLLDRYWPEEAFKKTREEVEYPIKADKGWDLAIVMDPKNKETGIGRILKERHPDAWEVIGTDQRKLKTMKLYTKAITYHGKVEENEKHISVMEVEEVEGKVENEQIYNLLTELGNMMDKENRKKIIIAVAEGLNRKTCRKMIECVFRLTDVEIIYRVPAREQDAVNIANRGAQRETSSSILIKSTGSSYADLLRRVKEKVDIEQLGIKVKRIKQVGEEDVHITVEGGKDKAERLKGKINQHCKDITITTRMSGTTILILGMGADTEEQDITEALVKTIVEDRNRMYVTPFRINPDGTVDKRKLIEVSRKLRQLVDEEQDGELKVIAMGDAPLDYLRKGLELGFNKSKLEIKIITKRKEETIKANRRTDDKLILKAEGRSYADMLKDMKKQVDVEKLGVNINRIKKTASGDLLLQMKGGRSAEVLKRALKENMTNTVVIHKKDTKTIQVLDITADLDKEEIIEAIQRQTCLGESCSKQETSND</sequence>
<evidence type="ECO:0000313" key="4">
    <source>
        <dbReference type="Proteomes" id="UP001153712"/>
    </source>
</evidence>
<protein>
    <submittedName>
        <fullName evidence="3">Uncharacterized protein</fullName>
    </submittedName>
</protein>
<gene>
    <name evidence="3" type="ORF">PHYEVI_LOCUS1</name>
</gene>
<evidence type="ECO:0000256" key="1">
    <source>
        <dbReference type="SAM" id="Coils"/>
    </source>
</evidence>
<organism evidence="3 4">
    <name type="scientific">Phyllotreta striolata</name>
    <name type="common">Striped flea beetle</name>
    <name type="synonym">Crioceris striolata</name>
    <dbReference type="NCBI Taxonomy" id="444603"/>
    <lineage>
        <taxon>Eukaryota</taxon>
        <taxon>Metazoa</taxon>
        <taxon>Ecdysozoa</taxon>
        <taxon>Arthropoda</taxon>
        <taxon>Hexapoda</taxon>
        <taxon>Insecta</taxon>
        <taxon>Pterygota</taxon>
        <taxon>Neoptera</taxon>
        <taxon>Endopterygota</taxon>
        <taxon>Coleoptera</taxon>
        <taxon>Polyphaga</taxon>
        <taxon>Cucujiformia</taxon>
        <taxon>Chrysomeloidea</taxon>
        <taxon>Chrysomelidae</taxon>
        <taxon>Galerucinae</taxon>
        <taxon>Alticini</taxon>
        <taxon>Phyllotreta</taxon>
    </lineage>
</organism>
<dbReference type="EMBL" id="OU900094">
    <property type="protein sequence ID" value="CAG9853523.1"/>
    <property type="molecule type" value="Genomic_DNA"/>
</dbReference>
<keyword evidence="4" id="KW-1185">Reference proteome</keyword>
<feature type="coiled-coil region" evidence="1">
    <location>
        <begin position="574"/>
        <end position="601"/>
    </location>
</feature>
<dbReference type="OrthoDB" id="6778510at2759"/>
<dbReference type="Proteomes" id="UP001153712">
    <property type="component" value="Chromosome 1"/>
</dbReference>
<reference evidence="3" key="1">
    <citation type="submission" date="2022-01" db="EMBL/GenBank/DDBJ databases">
        <authorList>
            <person name="King R."/>
        </authorList>
    </citation>
    <scope>NUCLEOTIDE SEQUENCE</scope>
</reference>
<feature type="region of interest" description="Disordered" evidence="2">
    <location>
        <begin position="467"/>
        <end position="564"/>
    </location>
</feature>
<name>A0A9N9T8Z2_PHYSR</name>
<accession>A0A9N9T8Z2</accession>
<evidence type="ECO:0000313" key="3">
    <source>
        <dbReference type="EMBL" id="CAG9853523.1"/>
    </source>
</evidence>
<feature type="compositionally biased region" description="Basic and acidic residues" evidence="2">
    <location>
        <begin position="15"/>
        <end position="27"/>
    </location>
</feature>